<reference evidence="3 4" key="1">
    <citation type="submission" date="2017-11" db="EMBL/GenBank/DDBJ databases">
        <title>Complete genome sequence of Streptomyces lavendulae subsp. lavendulae CCM 3239 (formerly 'Streptomyces aureofaciens CCM 3239'), the producer of the angucycline-type antibiotic auricin.</title>
        <authorList>
            <person name="Busche T."/>
            <person name="Novakova R."/>
            <person name="Al'Dilaimi A."/>
            <person name="Homerova D."/>
            <person name="Feckova L."/>
            <person name="Rezuchova B."/>
            <person name="Mingyar E."/>
            <person name="Csolleiova D."/>
            <person name="Bekeova C."/>
            <person name="Winkler A."/>
            <person name="Sevcikova B."/>
            <person name="Kalinowski J."/>
            <person name="Kormanec J."/>
            <person name="Ruckert C."/>
        </authorList>
    </citation>
    <scope>NUCLEOTIDE SEQUENCE [LARGE SCALE GENOMIC DNA]</scope>
    <source>
        <strain evidence="3 4">CCM 3239</strain>
    </source>
</reference>
<keyword evidence="2" id="KW-1133">Transmembrane helix</keyword>
<feature type="compositionally biased region" description="Basic residues" evidence="1">
    <location>
        <begin position="187"/>
        <end position="200"/>
    </location>
</feature>
<dbReference type="GeneID" id="49388579"/>
<keyword evidence="2" id="KW-0472">Membrane</keyword>
<dbReference type="RefSeq" id="WP_030239700.1">
    <property type="nucleotide sequence ID" value="NZ_CP024985.1"/>
</dbReference>
<proteinExistence type="predicted"/>
<dbReference type="KEGG" id="slx:SLAV_38180"/>
<evidence type="ECO:0000313" key="4">
    <source>
        <dbReference type="Proteomes" id="UP000231791"/>
    </source>
</evidence>
<dbReference type="EMBL" id="CP024985">
    <property type="protein sequence ID" value="ATZ29400.1"/>
    <property type="molecule type" value="Genomic_DNA"/>
</dbReference>
<accession>A0A2K8PTD6</accession>
<keyword evidence="2" id="KW-0812">Transmembrane</keyword>
<feature type="transmembrane region" description="Helical" evidence="2">
    <location>
        <begin position="68"/>
        <end position="89"/>
    </location>
</feature>
<organism evidence="3 4">
    <name type="scientific">Streptomyces lavendulae subsp. lavendulae</name>
    <dbReference type="NCBI Taxonomy" id="58340"/>
    <lineage>
        <taxon>Bacteria</taxon>
        <taxon>Bacillati</taxon>
        <taxon>Actinomycetota</taxon>
        <taxon>Actinomycetes</taxon>
        <taxon>Kitasatosporales</taxon>
        <taxon>Streptomycetaceae</taxon>
        <taxon>Streptomyces</taxon>
    </lineage>
</organism>
<gene>
    <name evidence="3" type="ORF">SLAV_38180</name>
</gene>
<keyword evidence="4" id="KW-1185">Reference proteome</keyword>
<evidence type="ECO:0000313" key="3">
    <source>
        <dbReference type="EMBL" id="ATZ29400.1"/>
    </source>
</evidence>
<dbReference type="OrthoDB" id="4350374at2"/>
<evidence type="ECO:0000256" key="1">
    <source>
        <dbReference type="SAM" id="MobiDB-lite"/>
    </source>
</evidence>
<sequence length="200" mass="21638">MRRKSAVNRVLLALAGIVLLGTGLMILAGGFDLYRRWSLTPPDGWPLTAPHDVLLADADRTRWADEGWWWPAVIAVLAIVTLLAVWWLLAQMRRTHPGGLSVGGAPAVDGVELREGALGDALAADARHLPGVHQARARMDGSSSHPEAHIAITLTPDAEPGPVLQALRDGPLVRARQSTDRTLPARAHLRLTPHKPHRAE</sequence>
<name>A0A2K8PTD6_STRLA</name>
<dbReference type="AlphaFoldDB" id="A0A2K8PTD6"/>
<evidence type="ECO:0000256" key="2">
    <source>
        <dbReference type="SAM" id="Phobius"/>
    </source>
</evidence>
<protein>
    <submittedName>
        <fullName evidence="3">Uncharacterized protein</fullName>
    </submittedName>
</protein>
<feature type="region of interest" description="Disordered" evidence="1">
    <location>
        <begin position="174"/>
        <end position="200"/>
    </location>
</feature>
<dbReference type="Proteomes" id="UP000231791">
    <property type="component" value="Chromosome"/>
</dbReference>